<dbReference type="EMBL" id="CALNXK010000044">
    <property type="protein sequence ID" value="CAH3127671.1"/>
    <property type="molecule type" value="Genomic_DNA"/>
</dbReference>
<dbReference type="Pfam" id="PF13613">
    <property type="entry name" value="HTH_Tnp_4"/>
    <property type="match status" value="1"/>
</dbReference>
<organism evidence="9 10">
    <name type="scientific">Porites lobata</name>
    <dbReference type="NCBI Taxonomy" id="104759"/>
    <lineage>
        <taxon>Eukaryota</taxon>
        <taxon>Metazoa</taxon>
        <taxon>Cnidaria</taxon>
        <taxon>Anthozoa</taxon>
        <taxon>Hexacorallia</taxon>
        <taxon>Scleractinia</taxon>
        <taxon>Fungiina</taxon>
        <taxon>Poritidae</taxon>
        <taxon>Porites</taxon>
    </lineage>
</organism>
<feature type="coiled-coil region" evidence="7">
    <location>
        <begin position="103"/>
        <end position="152"/>
    </location>
</feature>
<evidence type="ECO:0000256" key="1">
    <source>
        <dbReference type="ARBA" id="ARBA00001968"/>
    </source>
</evidence>
<dbReference type="SUPFAM" id="SSF57716">
    <property type="entry name" value="Glucocorticoid receptor-like (DNA-binding domain)"/>
    <property type="match status" value="1"/>
</dbReference>
<keyword evidence="3 6" id="KW-0863">Zinc-finger</keyword>
<feature type="domain" description="THAP-type" evidence="8">
    <location>
        <begin position="1"/>
        <end position="91"/>
    </location>
</feature>
<dbReference type="InterPro" id="IPR027806">
    <property type="entry name" value="HARBI1_dom"/>
</dbReference>
<gene>
    <name evidence="9" type="ORF">PLOB_00033195</name>
</gene>
<dbReference type="PANTHER" id="PTHR23080:SF144">
    <property type="entry name" value="SPINDLE AND KINETOCHORE ASSOCIATED COMPLEX SUBUNIT 3"/>
    <property type="match status" value="1"/>
</dbReference>
<reference evidence="9 10" key="1">
    <citation type="submission" date="2022-05" db="EMBL/GenBank/DDBJ databases">
        <authorList>
            <consortium name="Genoscope - CEA"/>
            <person name="William W."/>
        </authorList>
    </citation>
    <scope>NUCLEOTIDE SEQUENCE [LARGE SCALE GENOMIC DNA]</scope>
</reference>
<accession>A0ABN8NZU3</accession>
<evidence type="ECO:0000313" key="10">
    <source>
        <dbReference type="Proteomes" id="UP001159405"/>
    </source>
</evidence>
<dbReference type="Pfam" id="PF05485">
    <property type="entry name" value="THAP"/>
    <property type="match status" value="1"/>
</dbReference>
<sequence length="335" mass="38193">MVLCAVFGCGTRSVGDKGISMARIPSVITTQGEEMRELSEERRNKWISAISREDLTDSILEHGRVCGKHFISGQAAKLWERYDPDWVPTQNLGHKKCDSGEKLQNLEAAAKRDERARDRELKRRVAVEREIEKQLREEIKRKKQTLNESGERVMDISFDLESVMNVEPESGETGTATQTEEFEYLFGTSASRPPLDETYFANDDEKDLAYHFGISLPTLSRIFLAWMVVLDVRLAPLIKWPDREDLWRTMPQCFQFSFGNKTTVIIDCFEVLIARPSNLMARAQTYSNYKSHNTVKILVGITPQESISFVSNARGGRTSDKYLTDNCGILKKLLP</sequence>
<keyword evidence="5 6" id="KW-0238">DNA-binding</keyword>
<keyword evidence="2" id="KW-0479">Metal-binding</keyword>
<protein>
    <recommendedName>
        <fullName evidence="8">THAP-type domain-containing protein</fullName>
    </recommendedName>
</protein>
<comment type="cofactor">
    <cofactor evidence="1">
        <name>a divalent metal cation</name>
        <dbReference type="ChEBI" id="CHEBI:60240"/>
    </cofactor>
</comment>
<evidence type="ECO:0000256" key="6">
    <source>
        <dbReference type="PROSITE-ProRule" id="PRU00309"/>
    </source>
</evidence>
<evidence type="ECO:0000256" key="3">
    <source>
        <dbReference type="ARBA" id="ARBA00022771"/>
    </source>
</evidence>
<dbReference type="SMART" id="SM00980">
    <property type="entry name" value="THAP"/>
    <property type="match status" value="1"/>
</dbReference>
<dbReference type="PROSITE" id="PS50950">
    <property type="entry name" value="ZF_THAP"/>
    <property type="match status" value="1"/>
</dbReference>
<keyword evidence="4" id="KW-0862">Zinc</keyword>
<dbReference type="Proteomes" id="UP001159405">
    <property type="component" value="Unassembled WGS sequence"/>
</dbReference>
<name>A0ABN8NZU3_9CNID</name>
<keyword evidence="7" id="KW-0175">Coiled coil</keyword>
<evidence type="ECO:0000259" key="8">
    <source>
        <dbReference type="PROSITE" id="PS50950"/>
    </source>
</evidence>
<dbReference type="InterPro" id="IPR027805">
    <property type="entry name" value="Transposase_HTH_dom"/>
</dbReference>
<dbReference type="PANTHER" id="PTHR23080">
    <property type="entry name" value="THAP DOMAIN PROTEIN"/>
    <property type="match status" value="1"/>
</dbReference>
<evidence type="ECO:0000256" key="5">
    <source>
        <dbReference type="ARBA" id="ARBA00023125"/>
    </source>
</evidence>
<evidence type="ECO:0000256" key="2">
    <source>
        <dbReference type="ARBA" id="ARBA00022723"/>
    </source>
</evidence>
<evidence type="ECO:0000256" key="7">
    <source>
        <dbReference type="SAM" id="Coils"/>
    </source>
</evidence>
<dbReference type="Pfam" id="PF13359">
    <property type="entry name" value="DDE_Tnp_4"/>
    <property type="match status" value="1"/>
</dbReference>
<evidence type="ECO:0000256" key="4">
    <source>
        <dbReference type="ARBA" id="ARBA00022833"/>
    </source>
</evidence>
<proteinExistence type="predicted"/>
<comment type="caution">
    <text evidence="9">The sequence shown here is derived from an EMBL/GenBank/DDBJ whole genome shotgun (WGS) entry which is preliminary data.</text>
</comment>
<keyword evidence="10" id="KW-1185">Reference proteome</keyword>
<dbReference type="InterPro" id="IPR006612">
    <property type="entry name" value="THAP_Znf"/>
</dbReference>
<evidence type="ECO:0000313" key="9">
    <source>
        <dbReference type="EMBL" id="CAH3127671.1"/>
    </source>
</evidence>